<dbReference type="AlphaFoldDB" id="A0A2H0KCP3"/>
<evidence type="ECO:0008006" key="3">
    <source>
        <dbReference type="Google" id="ProtNLM"/>
    </source>
</evidence>
<dbReference type="InterPro" id="IPR009241">
    <property type="entry name" value="HigB-like"/>
</dbReference>
<comment type="caution">
    <text evidence="1">The sequence shown here is derived from an EMBL/GenBank/DDBJ whole genome shotgun (WGS) entry which is preliminary data.</text>
</comment>
<evidence type="ECO:0000313" key="2">
    <source>
        <dbReference type="Proteomes" id="UP000229342"/>
    </source>
</evidence>
<protein>
    <recommendedName>
        <fullName evidence="3">Addiction module toxin RelE</fullName>
    </recommendedName>
</protein>
<dbReference type="Proteomes" id="UP000229342">
    <property type="component" value="Unassembled WGS sequence"/>
</dbReference>
<accession>A0A2H0KCP3</accession>
<reference evidence="1 2" key="1">
    <citation type="submission" date="2017-09" db="EMBL/GenBank/DDBJ databases">
        <title>Depth-based differentiation of microbial function through sediment-hosted aquifers and enrichment of novel symbionts in the deep terrestrial subsurface.</title>
        <authorList>
            <person name="Probst A.J."/>
            <person name="Ladd B."/>
            <person name="Jarett J.K."/>
            <person name="Geller-Mcgrath D.E."/>
            <person name="Sieber C.M."/>
            <person name="Emerson J.B."/>
            <person name="Anantharaman K."/>
            <person name="Thomas B.C."/>
            <person name="Malmstrom R."/>
            <person name="Stieglmeier M."/>
            <person name="Klingl A."/>
            <person name="Woyke T."/>
            <person name="Ryan C.M."/>
            <person name="Banfield J.F."/>
        </authorList>
    </citation>
    <scope>NUCLEOTIDE SEQUENCE [LARGE SCALE GENOMIC DNA]</scope>
    <source>
        <strain evidence="1">CG11_big_fil_rev_8_21_14_0_20_46_11</strain>
    </source>
</reference>
<dbReference type="Pfam" id="PF05973">
    <property type="entry name" value="Gp49"/>
    <property type="match status" value="1"/>
</dbReference>
<proteinExistence type="predicted"/>
<name>A0A2H0KCP3_9BACT</name>
<organism evidence="1 2">
    <name type="scientific">Candidatus Taylorbacteria bacterium CG11_big_fil_rev_8_21_14_0_20_46_11</name>
    <dbReference type="NCBI Taxonomy" id="1975025"/>
    <lineage>
        <taxon>Bacteria</taxon>
        <taxon>Candidatus Tayloriibacteriota</taxon>
    </lineage>
</organism>
<dbReference type="InterPro" id="IPR035093">
    <property type="entry name" value="RelE/ParE_toxin_dom_sf"/>
</dbReference>
<dbReference type="SUPFAM" id="SSF143011">
    <property type="entry name" value="RelE-like"/>
    <property type="match status" value="1"/>
</dbReference>
<gene>
    <name evidence="1" type="ORF">COV91_01220</name>
</gene>
<sequence length="102" mass="12283">MENLYHTTYHNSVTNFLHQLPQKDCAKIEKNVRVMREGDLLSPRTKTLRGPIKELIVKEYRLLFFIHEHTIYFVRAFRKKSMKTPPKEIEYAERIYKLTTSI</sequence>
<dbReference type="EMBL" id="PCVG01000015">
    <property type="protein sequence ID" value="PIQ68997.1"/>
    <property type="molecule type" value="Genomic_DNA"/>
</dbReference>
<evidence type="ECO:0000313" key="1">
    <source>
        <dbReference type="EMBL" id="PIQ68997.1"/>
    </source>
</evidence>